<reference evidence="2 3" key="1">
    <citation type="submission" date="2018-10" db="EMBL/GenBank/DDBJ databases">
        <authorList>
            <person name="Ekblom R."/>
            <person name="Jareborg N."/>
        </authorList>
    </citation>
    <scope>NUCLEOTIDE SEQUENCE [LARGE SCALE GENOMIC DNA]</scope>
    <source>
        <tissue evidence="2">Muscle</tissue>
    </source>
</reference>
<accession>A0A9X9LRD7</accession>
<evidence type="ECO:0000256" key="1">
    <source>
        <dbReference type="SAM" id="MobiDB-lite"/>
    </source>
</evidence>
<keyword evidence="3" id="KW-1185">Reference proteome</keyword>
<protein>
    <submittedName>
        <fullName evidence="2">Uncharacterized protein</fullName>
    </submittedName>
</protein>
<sequence length="98" mass="10270">MEDDPTGSPARPSSMTPQAGPAPSCPGLLLSLRLASAPEAAPSRGHDGQQDGVCQQGSSGKEILSLFRTVDGRDAADYSKGAGETRRWRRLRGHRGLG</sequence>
<evidence type="ECO:0000313" key="2">
    <source>
        <dbReference type="EMBL" id="VCW83811.1"/>
    </source>
</evidence>
<gene>
    <name evidence="2" type="ORF">BN2614_LOCUS5</name>
</gene>
<dbReference type="EMBL" id="CYRY02012918">
    <property type="protein sequence ID" value="VCW83811.1"/>
    <property type="molecule type" value="Genomic_DNA"/>
</dbReference>
<comment type="caution">
    <text evidence="2">The sequence shown here is derived from an EMBL/GenBank/DDBJ whole genome shotgun (WGS) entry which is preliminary data.</text>
</comment>
<name>A0A9X9LRD7_GULGU</name>
<feature type="region of interest" description="Disordered" evidence="1">
    <location>
        <begin position="1"/>
        <end position="58"/>
    </location>
</feature>
<proteinExistence type="predicted"/>
<dbReference type="AlphaFoldDB" id="A0A9X9LRD7"/>
<evidence type="ECO:0000313" key="3">
    <source>
        <dbReference type="Proteomes" id="UP000269945"/>
    </source>
</evidence>
<organism evidence="2 3">
    <name type="scientific">Gulo gulo</name>
    <name type="common">Wolverine</name>
    <name type="synonym">Gluton</name>
    <dbReference type="NCBI Taxonomy" id="48420"/>
    <lineage>
        <taxon>Eukaryota</taxon>
        <taxon>Metazoa</taxon>
        <taxon>Chordata</taxon>
        <taxon>Craniata</taxon>
        <taxon>Vertebrata</taxon>
        <taxon>Euteleostomi</taxon>
        <taxon>Mammalia</taxon>
        <taxon>Eutheria</taxon>
        <taxon>Laurasiatheria</taxon>
        <taxon>Carnivora</taxon>
        <taxon>Caniformia</taxon>
        <taxon>Musteloidea</taxon>
        <taxon>Mustelidae</taxon>
        <taxon>Guloninae</taxon>
        <taxon>Gulo</taxon>
    </lineage>
</organism>
<dbReference type="Proteomes" id="UP000269945">
    <property type="component" value="Unassembled WGS sequence"/>
</dbReference>